<keyword evidence="2" id="KW-0285">Flavoprotein</keyword>
<dbReference type="GeneID" id="19973314"/>
<dbReference type="eggNOG" id="KOG2614">
    <property type="taxonomic scope" value="Eukaryota"/>
</dbReference>
<evidence type="ECO:0000259" key="6">
    <source>
        <dbReference type="Pfam" id="PF01494"/>
    </source>
</evidence>
<dbReference type="GO" id="GO:0004497">
    <property type="term" value="F:monooxygenase activity"/>
    <property type="evidence" value="ECO:0007669"/>
    <property type="project" value="UniProtKB-KW"/>
</dbReference>
<keyword evidence="8" id="KW-1185">Reference proteome</keyword>
<name>W2RVM1_CYPE1</name>
<keyword evidence="5" id="KW-0503">Monooxygenase</keyword>
<dbReference type="InterPro" id="IPR036188">
    <property type="entry name" value="FAD/NAD-bd_sf"/>
</dbReference>
<feature type="domain" description="FAD-binding" evidence="6">
    <location>
        <begin position="10"/>
        <end position="353"/>
    </location>
</feature>
<keyword evidence="4" id="KW-0560">Oxidoreductase</keyword>
<keyword evidence="3" id="KW-0274">FAD</keyword>
<dbReference type="Gene3D" id="3.50.50.60">
    <property type="entry name" value="FAD/NAD(P)-binding domain"/>
    <property type="match status" value="1"/>
</dbReference>
<dbReference type="PRINTS" id="PR00420">
    <property type="entry name" value="RNGMNOXGNASE"/>
</dbReference>
<evidence type="ECO:0000313" key="7">
    <source>
        <dbReference type="EMBL" id="ETN39749.1"/>
    </source>
</evidence>
<evidence type="ECO:0000313" key="8">
    <source>
        <dbReference type="Proteomes" id="UP000030752"/>
    </source>
</evidence>
<dbReference type="PANTHER" id="PTHR13789">
    <property type="entry name" value="MONOOXYGENASE"/>
    <property type="match status" value="1"/>
</dbReference>
<accession>W2RVM1</accession>
<evidence type="ECO:0000256" key="1">
    <source>
        <dbReference type="ARBA" id="ARBA00007992"/>
    </source>
</evidence>
<comment type="similarity">
    <text evidence="1">Belongs to the paxM FAD-dependent monooxygenase family.</text>
</comment>
<sequence length="433" mass="47709">MIMAPSESDFHVVIVGAGLGGASCAIACARQGLRVTLLDAVPEFFPLGDSVGVGSNTSKLFKRWGVYDDMWAISSRAEESVMRNWDGSIITRDPTLGKAVEMYGHKGLIGHRGHYHKILIDHCVKNGVDVRMGHKIERYNADKPSVFLPSGEELEADAIIAADGVKSTGRTQVLGYEDAPIHSGYAVWRAYSDAAMFKDDPLVGPLLEKDTTQLWIGPDLHGFVTVLRDATEINAVLTHKDVADVSEGWNFPAVREDILSAIRGWDPVFVRVWEKIQNIIDWKLVYRPCLEKWVADSGLVAIMGDAAHPFLPTSTQGASQAVEDGATIALCLAKAGKGNVPLALRAYFEIRYEHVRDAQMVGISQRDKWHNLHDKETGNMEKELDTSKGILDSYHLWVHDAEAAVEEGWDDAVKKVREKFGEDLSVNGVNGHL</sequence>
<evidence type="ECO:0000256" key="5">
    <source>
        <dbReference type="ARBA" id="ARBA00023033"/>
    </source>
</evidence>
<dbReference type="InterPro" id="IPR050493">
    <property type="entry name" value="FAD-dep_Monooxygenase_BioMet"/>
</dbReference>
<protein>
    <recommendedName>
        <fullName evidence="6">FAD-binding domain-containing protein</fullName>
    </recommendedName>
</protein>
<dbReference type="EMBL" id="KB822721">
    <property type="protein sequence ID" value="ETN39749.1"/>
    <property type="molecule type" value="Genomic_DNA"/>
</dbReference>
<dbReference type="RefSeq" id="XP_008718534.1">
    <property type="nucleotide sequence ID" value="XM_008720312.1"/>
</dbReference>
<dbReference type="OrthoDB" id="16820at2759"/>
<gene>
    <name evidence="7" type="ORF">HMPREF1541_05975</name>
</gene>
<organism evidence="7 8">
    <name type="scientific">Cyphellophora europaea (strain CBS 101466)</name>
    <name type="common">Phialophora europaea</name>
    <dbReference type="NCBI Taxonomy" id="1220924"/>
    <lineage>
        <taxon>Eukaryota</taxon>
        <taxon>Fungi</taxon>
        <taxon>Dikarya</taxon>
        <taxon>Ascomycota</taxon>
        <taxon>Pezizomycotina</taxon>
        <taxon>Eurotiomycetes</taxon>
        <taxon>Chaetothyriomycetidae</taxon>
        <taxon>Chaetothyriales</taxon>
        <taxon>Cyphellophoraceae</taxon>
        <taxon>Cyphellophora</taxon>
    </lineage>
</organism>
<dbReference type="Proteomes" id="UP000030752">
    <property type="component" value="Unassembled WGS sequence"/>
</dbReference>
<dbReference type="HOGENOM" id="CLU_009665_19_1_1"/>
<reference evidence="7 8" key="1">
    <citation type="submission" date="2013-03" db="EMBL/GenBank/DDBJ databases">
        <title>The Genome Sequence of Phialophora europaea CBS 101466.</title>
        <authorList>
            <consortium name="The Broad Institute Genomics Platform"/>
            <person name="Cuomo C."/>
            <person name="de Hoog S."/>
            <person name="Gorbushina A."/>
            <person name="Walker B."/>
            <person name="Young S.K."/>
            <person name="Zeng Q."/>
            <person name="Gargeya S."/>
            <person name="Fitzgerald M."/>
            <person name="Haas B."/>
            <person name="Abouelleil A."/>
            <person name="Allen A.W."/>
            <person name="Alvarado L."/>
            <person name="Arachchi H.M."/>
            <person name="Berlin A.M."/>
            <person name="Chapman S.B."/>
            <person name="Gainer-Dewar J."/>
            <person name="Goldberg J."/>
            <person name="Griggs A."/>
            <person name="Gujja S."/>
            <person name="Hansen M."/>
            <person name="Howarth C."/>
            <person name="Imamovic A."/>
            <person name="Ireland A."/>
            <person name="Larimer J."/>
            <person name="McCowan C."/>
            <person name="Murphy C."/>
            <person name="Pearson M."/>
            <person name="Poon T.W."/>
            <person name="Priest M."/>
            <person name="Roberts A."/>
            <person name="Saif S."/>
            <person name="Shea T."/>
            <person name="Sisk P."/>
            <person name="Sykes S."/>
            <person name="Wortman J."/>
            <person name="Nusbaum C."/>
            <person name="Birren B."/>
        </authorList>
    </citation>
    <scope>NUCLEOTIDE SEQUENCE [LARGE SCALE GENOMIC DNA]</scope>
    <source>
        <strain evidence="7 8">CBS 101466</strain>
    </source>
</reference>
<dbReference type="AlphaFoldDB" id="W2RVM1"/>
<dbReference type="Pfam" id="PF01494">
    <property type="entry name" value="FAD_binding_3"/>
    <property type="match status" value="1"/>
</dbReference>
<dbReference type="InterPro" id="IPR002938">
    <property type="entry name" value="FAD-bd"/>
</dbReference>
<evidence type="ECO:0000256" key="2">
    <source>
        <dbReference type="ARBA" id="ARBA00022630"/>
    </source>
</evidence>
<dbReference type="InParanoid" id="W2RVM1"/>
<evidence type="ECO:0000256" key="3">
    <source>
        <dbReference type="ARBA" id="ARBA00022827"/>
    </source>
</evidence>
<dbReference type="SUPFAM" id="SSF51905">
    <property type="entry name" value="FAD/NAD(P)-binding domain"/>
    <property type="match status" value="1"/>
</dbReference>
<dbReference type="SUPFAM" id="SSF54373">
    <property type="entry name" value="FAD-linked reductases, C-terminal domain"/>
    <property type="match status" value="1"/>
</dbReference>
<dbReference type="PANTHER" id="PTHR13789:SF236">
    <property type="entry name" value="MONOOXYGENASE, PUTATIVE (AFU_ORTHOLOGUE AFUA_6G12060)-RELATED"/>
    <property type="match status" value="1"/>
</dbReference>
<evidence type="ECO:0000256" key="4">
    <source>
        <dbReference type="ARBA" id="ARBA00023002"/>
    </source>
</evidence>
<proteinExistence type="inferred from homology"/>
<dbReference type="GO" id="GO:0071949">
    <property type="term" value="F:FAD binding"/>
    <property type="evidence" value="ECO:0007669"/>
    <property type="project" value="InterPro"/>
</dbReference>
<dbReference type="STRING" id="1220924.W2RVM1"/>
<dbReference type="VEuPathDB" id="FungiDB:HMPREF1541_05975"/>